<dbReference type="PROSITE" id="PS00012">
    <property type="entry name" value="PHOSPHOPANTETHEINE"/>
    <property type="match status" value="1"/>
</dbReference>
<dbReference type="GO" id="GO:0005886">
    <property type="term" value="C:plasma membrane"/>
    <property type="evidence" value="ECO:0007669"/>
    <property type="project" value="TreeGrafter"/>
</dbReference>
<comment type="caution">
    <text evidence="10">The sequence shown here is derived from an EMBL/GenBank/DDBJ whole genome shotgun (WGS) entry which is preliminary data.</text>
</comment>
<dbReference type="InterPro" id="IPR020841">
    <property type="entry name" value="PKS_Beta-ketoAc_synthase_dom"/>
</dbReference>
<dbReference type="PROSITE" id="PS00606">
    <property type="entry name" value="KS3_1"/>
    <property type="match status" value="1"/>
</dbReference>
<evidence type="ECO:0000256" key="6">
    <source>
        <dbReference type="ARBA" id="ARBA00023268"/>
    </source>
</evidence>
<dbReference type="SMART" id="SM00825">
    <property type="entry name" value="PKS_KS"/>
    <property type="match status" value="1"/>
</dbReference>
<dbReference type="Pfam" id="PF22621">
    <property type="entry name" value="CurL-like_PKS_C"/>
    <property type="match status" value="1"/>
</dbReference>
<dbReference type="InterPro" id="IPR016036">
    <property type="entry name" value="Malonyl_transacylase_ACP-bd"/>
</dbReference>
<dbReference type="PROSITE" id="PS50075">
    <property type="entry name" value="CARRIER"/>
    <property type="match status" value="1"/>
</dbReference>
<dbReference type="InterPro" id="IPR020806">
    <property type="entry name" value="PKS_PP-bd"/>
</dbReference>
<dbReference type="SUPFAM" id="SSF52151">
    <property type="entry name" value="FabD/lysophospholipase-like"/>
    <property type="match status" value="1"/>
</dbReference>
<sequence length="1027" mass="108766">MADALTGTEVAIVGIAGRFPGARDLDEFWRNLCDGVEAIETLSDEEALKAGASPASLSDSRFVKVAARLADVAGFDAAFFGYSPREAELMDPQQRLFLECALEALEDAGHGAPPPEQLVGVFGGQALSTYLVLNLLTNPEVLRTTDPLQLNLGNAGSFLTTRVSYKLDLRGPSFNVESACSTSLVAVHVACQSLLNQECDVALAGGVSINLQLQGGYFFQEGSILSPDGHCRPFDAQGRGIVFGSGAGVVALKRLEDALADGNPIYAVIKGSAVNNDGGARVGYTAPGVEGQAAVISEALGNAGVSAGSIGYVEAHGTGTALGDPIEIQALTTAFGDEAAGPGTCAIGSVKANVGHLDAAAGVTGLIKAALALKHRKLPPSLHFETPNPHIDWERSPFRVNTALREWKAPAGTPRRAGVSSFGMGGTNAHVILEEPPPAPRATPSARAPQVLVLSARTPTALAAQTSRLAEHLRAHPGLDLADVAHTLQVGRKRHPHRRVLVCQDTADALAGLTGSGRMLTQHEERTGRPTVFMFPGQGAQHVDMARGLYDGERLFREQLDACATQLKPHLGLDLREVLYPTAARREESQRLLQQTRLAQPALFAVEYALAKLWMAWGVQPEAMVGHSLGEYVAACLAGVMSLPDALGLVAARGKLMQELPAGAMLSVALPAAELEPLLGARLSVAAMNGPAFTVVSGPTEDVEALAATLEGRGVRCRKLHTSRAFHSAMMDPILAPFAERVRRVKLQAPKLPYLSNLTGTWATAATATDPDAWVRHLRQPVRFAAGLAALQPGRVLLEVGPGRTLSTFAGASGASGQPHTSITSLRHPEDPQPDTAVLLGAVGQLWMAGVDIAWEALRPGERRQRVSLPTYPFERKRHWVSPGMRHLEGAVRQEGDAPPAPTPEPDEAAAHSRPALRTEYVAPTTDDERMVAGIWEEVLGVRPVGLHDDFFELGGHSLLATTVVGRLRDIVGFTVPLQALFESPTVARMTSLVAAQRQSPAHTDPEIQALLRMLAELSREEAAAAK</sequence>
<dbReference type="GO" id="GO:0004312">
    <property type="term" value="F:fatty acid synthase activity"/>
    <property type="evidence" value="ECO:0007669"/>
    <property type="project" value="TreeGrafter"/>
</dbReference>
<dbReference type="PANTHER" id="PTHR43775">
    <property type="entry name" value="FATTY ACID SYNTHASE"/>
    <property type="match status" value="1"/>
</dbReference>
<dbReference type="Gene3D" id="3.40.50.1820">
    <property type="entry name" value="alpha/beta hydrolase"/>
    <property type="match status" value="1"/>
</dbReference>
<dbReference type="FunFam" id="3.40.47.10:FF:000042">
    <property type="entry name" value="Polyketide synthase Pks13"/>
    <property type="match status" value="1"/>
</dbReference>
<dbReference type="CDD" id="cd00833">
    <property type="entry name" value="PKS"/>
    <property type="match status" value="1"/>
</dbReference>
<dbReference type="GO" id="GO:0004315">
    <property type="term" value="F:3-oxoacyl-[acyl-carrier-protein] synthase activity"/>
    <property type="evidence" value="ECO:0007669"/>
    <property type="project" value="InterPro"/>
</dbReference>
<dbReference type="PANTHER" id="PTHR43775:SF51">
    <property type="entry name" value="INACTIVE PHENOLPHTHIOCEROL SYNTHESIS POLYKETIDE SYNTHASE TYPE I PKS1-RELATED"/>
    <property type="match status" value="1"/>
</dbReference>
<evidence type="ECO:0000256" key="2">
    <source>
        <dbReference type="ARBA" id="ARBA00022553"/>
    </source>
</evidence>
<dbReference type="Pfam" id="PF00109">
    <property type="entry name" value="ketoacyl-synt"/>
    <property type="match status" value="1"/>
</dbReference>
<dbReference type="SUPFAM" id="SSF53901">
    <property type="entry name" value="Thiolase-like"/>
    <property type="match status" value="1"/>
</dbReference>
<dbReference type="EMBL" id="JABBJJ010000526">
    <property type="protein sequence ID" value="NMO23079.1"/>
    <property type="molecule type" value="Genomic_DNA"/>
</dbReference>
<dbReference type="PROSITE" id="PS52004">
    <property type="entry name" value="KS3_2"/>
    <property type="match status" value="1"/>
</dbReference>
<keyword evidence="3 10" id="KW-0808">Transferase</keyword>
<evidence type="ECO:0000313" key="11">
    <source>
        <dbReference type="Proteomes" id="UP000518300"/>
    </source>
</evidence>
<dbReference type="InterPro" id="IPR006162">
    <property type="entry name" value="Ppantetheine_attach_site"/>
</dbReference>
<dbReference type="Pfam" id="PF00550">
    <property type="entry name" value="PP-binding"/>
    <property type="match status" value="1"/>
</dbReference>
<evidence type="ECO:0000256" key="1">
    <source>
        <dbReference type="ARBA" id="ARBA00022450"/>
    </source>
</evidence>
<dbReference type="GO" id="GO:0031177">
    <property type="term" value="F:phosphopantetheine binding"/>
    <property type="evidence" value="ECO:0007669"/>
    <property type="project" value="InterPro"/>
</dbReference>
<dbReference type="InterPro" id="IPR029058">
    <property type="entry name" value="AB_hydrolase_fold"/>
</dbReference>
<dbReference type="AlphaFoldDB" id="A0A848LZL6"/>
<dbReference type="Gene3D" id="3.30.70.250">
    <property type="entry name" value="Malonyl-CoA ACP transacylase, ACP-binding"/>
    <property type="match status" value="1"/>
</dbReference>
<dbReference type="SUPFAM" id="SSF55048">
    <property type="entry name" value="Probable ACP-binding domain of malonyl-CoA ACP transacylase"/>
    <property type="match status" value="1"/>
</dbReference>
<dbReference type="InterPro" id="IPR036736">
    <property type="entry name" value="ACP-like_sf"/>
</dbReference>
<gene>
    <name evidence="10" type="ORF">HG543_50700</name>
</gene>
<dbReference type="InterPro" id="IPR001227">
    <property type="entry name" value="Ac_transferase_dom_sf"/>
</dbReference>
<dbReference type="SMART" id="SM00823">
    <property type="entry name" value="PKS_PP"/>
    <property type="match status" value="1"/>
</dbReference>
<name>A0A848LZL6_9BACT</name>
<evidence type="ECO:0000256" key="5">
    <source>
        <dbReference type="ARBA" id="ARBA00023098"/>
    </source>
</evidence>
<keyword evidence="10" id="KW-0012">Acyltransferase</keyword>
<dbReference type="InterPro" id="IPR018201">
    <property type="entry name" value="Ketoacyl_synth_AS"/>
</dbReference>
<dbReference type="InterPro" id="IPR016039">
    <property type="entry name" value="Thiolase-like"/>
</dbReference>
<dbReference type="GO" id="GO:0006633">
    <property type="term" value="P:fatty acid biosynthetic process"/>
    <property type="evidence" value="ECO:0007669"/>
    <property type="project" value="InterPro"/>
</dbReference>
<dbReference type="FunFam" id="1.10.1200.10:FF:000016">
    <property type="entry name" value="Non-ribosomal peptide synthase"/>
    <property type="match status" value="1"/>
</dbReference>
<proteinExistence type="predicted"/>
<evidence type="ECO:0000256" key="4">
    <source>
        <dbReference type="ARBA" id="ARBA00022832"/>
    </source>
</evidence>
<dbReference type="Gene3D" id="3.40.47.10">
    <property type="match status" value="1"/>
</dbReference>
<keyword evidence="1" id="KW-0596">Phosphopantetheine</keyword>
<dbReference type="InterPro" id="IPR016035">
    <property type="entry name" value="Acyl_Trfase/lysoPLipase"/>
</dbReference>
<dbReference type="RefSeq" id="WP_169352188.1">
    <property type="nucleotide sequence ID" value="NZ_JABBJJ010000526.1"/>
</dbReference>
<keyword evidence="6" id="KW-0511">Multifunctional enzyme</keyword>
<evidence type="ECO:0000256" key="3">
    <source>
        <dbReference type="ARBA" id="ARBA00022679"/>
    </source>
</evidence>
<feature type="region of interest" description="Disordered" evidence="7">
    <location>
        <begin position="894"/>
        <end position="916"/>
    </location>
</feature>
<feature type="domain" description="Carrier" evidence="8">
    <location>
        <begin position="923"/>
        <end position="998"/>
    </location>
</feature>
<dbReference type="GO" id="GO:0005737">
    <property type="term" value="C:cytoplasm"/>
    <property type="evidence" value="ECO:0007669"/>
    <property type="project" value="TreeGrafter"/>
</dbReference>
<accession>A0A848LZL6</accession>
<protein>
    <submittedName>
        <fullName evidence="10">Acyltransferase domain-containing protein</fullName>
    </submittedName>
</protein>
<dbReference type="Pfam" id="PF02801">
    <property type="entry name" value="Ketoacyl-synt_C"/>
    <property type="match status" value="1"/>
</dbReference>
<feature type="compositionally biased region" description="Polar residues" evidence="7">
    <location>
        <begin position="809"/>
        <end position="825"/>
    </location>
</feature>
<dbReference type="InterPro" id="IPR014043">
    <property type="entry name" value="Acyl_transferase_dom"/>
</dbReference>
<dbReference type="Proteomes" id="UP000518300">
    <property type="component" value="Unassembled WGS sequence"/>
</dbReference>
<evidence type="ECO:0000259" key="9">
    <source>
        <dbReference type="PROSITE" id="PS52004"/>
    </source>
</evidence>
<evidence type="ECO:0000256" key="7">
    <source>
        <dbReference type="SAM" id="MobiDB-lite"/>
    </source>
</evidence>
<feature type="region of interest" description="Disordered" evidence="7">
    <location>
        <begin position="809"/>
        <end position="830"/>
    </location>
</feature>
<keyword evidence="4" id="KW-0276">Fatty acid metabolism</keyword>
<keyword evidence="2" id="KW-0597">Phosphoprotein</keyword>
<dbReference type="InterPro" id="IPR009081">
    <property type="entry name" value="PP-bd_ACP"/>
</dbReference>
<keyword evidence="11" id="KW-1185">Reference proteome</keyword>
<dbReference type="Gene3D" id="3.40.366.10">
    <property type="entry name" value="Malonyl-Coenzyme A Acyl Carrier Protein, domain 2"/>
    <property type="match status" value="1"/>
</dbReference>
<keyword evidence="5" id="KW-0443">Lipid metabolism</keyword>
<dbReference type="GO" id="GO:0044550">
    <property type="term" value="P:secondary metabolite biosynthetic process"/>
    <property type="evidence" value="ECO:0007669"/>
    <property type="project" value="UniProtKB-ARBA"/>
</dbReference>
<dbReference type="SMART" id="SM00827">
    <property type="entry name" value="PKS_AT"/>
    <property type="match status" value="1"/>
</dbReference>
<reference evidence="10 11" key="1">
    <citation type="submission" date="2020-04" db="EMBL/GenBank/DDBJ databases">
        <title>Draft genome of Pyxidicoccus fallax type strain.</title>
        <authorList>
            <person name="Whitworth D.E."/>
        </authorList>
    </citation>
    <scope>NUCLEOTIDE SEQUENCE [LARGE SCALE GENOMIC DNA]</scope>
    <source>
        <strain evidence="10 11">DSM 14698</strain>
    </source>
</reference>
<dbReference type="GO" id="GO:0071770">
    <property type="term" value="P:DIM/DIP cell wall layer assembly"/>
    <property type="evidence" value="ECO:0007669"/>
    <property type="project" value="TreeGrafter"/>
</dbReference>
<dbReference type="Pfam" id="PF00698">
    <property type="entry name" value="Acyl_transf_1"/>
    <property type="match status" value="1"/>
</dbReference>
<evidence type="ECO:0000313" key="10">
    <source>
        <dbReference type="EMBL" id="NMO23079.1"/>
    </source>
</evidence>
<dbReference type="SUPFAM" id="SSF47336">
    <property type="entry name" value="ACP-like"/>
    <property type="match status" value="1"/>
</dbReference>
<evidence type="ECO:0000259" key="8">
    <source>
        <dbReference type="PROSITE" id="PS50075"/>
    </source>
</evidence>
<feature type="domain" description="Ketosynthase family 3 (KS3)" evidence="9">
    <location>
        <begin position="7"/>
        <end position="435"/>
    </location>
</feature>
<dbReference type="InterPro" id="IPR014031">
    <property type="entry name" value="Ketoacyl_synth_C"/>
</dbReference>
<dbReference type="InterPro" id="IPR014030">
    <property type="entry name" value="Ketoacyl_synth_N"/>
</dbReference>
<organism evidence="10 11">
    <name type="scientific">Pyxidicoccus fallax</name>
    <dbReference type="NCBI Taxonomy" id="394095"/>
    <lineage>
        <taxon>Bacteria</taxon>
        <taxon>Pseudomonadati</taxon>
        <taxon>Myxococcota</taxon>
        <taxon>Myxococcia</taxon>
        <taxon>Myxococcales</taxon>
        <taxon>Cystobacterineae</taxon>
        <taxon>Myxococcaceae</taxon>
        <taxon>Pyxidicoccus</taxon>
    </lineage>
</organism>
<dbReference type="InterPro" id="IPR050091">
    <property type="entry name" value="PKS_NRPS_Biosynth_Enz"/>
</dbReference>
<dbReference type="Gene3D" id="3.30.70.3290">
    <property type="match status" value="1"/>
</dbReference>